<feature type="compositionally biased region" description="Basic and acidic residues" evidence="1">
    <location>
        <begin position="1308"/>
        <end position="1333"/>
    </location>
</feature>
<gene>
    <name evidence="2" type="ORF">BKA55DRAFT_553586</name>
</gene>
<feature type="compositionally biased region" description="Polar residues" evidence="1">
    <location>
        <begin position="1334"/>
        <end position="1357"/>
    </location>
</feature>
<organism evidence="2 3">
    <name type="scientific">Fusarium redolens</name>
    <dbReference type="NCBI Taxonomy" id="48865"/>
    <lineage>
        <taxon>Eukaryota</taxon>
        <taxon>Fungi</taxon>
        <taxon>Dikarya</taxon>
        <taxon>Ascomycota</taxon>
        <taxon>Pezizomycotina</taxon>
        <taxon>Sordariomycetes</taxon>
        <taxon>Hypocreomycetidae</taxon>
        <taxon>Hypocreales</taxon>
        <taxon>Nectriaceae</taxon>
        <taxon>Fusarium</taxon>
        <taxon>Fusarium redolens species complex</taxon>
    </lineage>
</organism>
<dbReference type="EMBL" id="JAGMUX010000002">
    <property type="protein sequence ID" value="KAH7266882.1"/>
    <property type="molecule type" value="Genomic_DNA"/>
</dbReference>
<feature type="compositionally biased region" description="Acidic residues" evidence="1">
    <location>
        <begin position="635"/>
        <end position="667"/>
    </location>
</feature>
<feature type="region of interest" description="Disordered" evidence="1">
    <location>
        <begin position="1104"/>
        <end position="1357"/>
    </location>
</feature>
<feature type="region of interest" description="Disordered" evidence="1">
    <location>
        <begin position="818"/>
        <end position="843"/>
    </location>
</feature>
<feature type="compositionally biased region" description="Acidic residues" evidence="1">
    <location>
        <begin position="260"/>
        <end position="270"/>
    </location>
</feature>
<proteinExistence type="predicted"/>
<feature type="region of interest" description="Disordered" evidence="1">
    <location>
        <begin position="447"/>
        <end position="797"/>
    </location>
</feature>
<name>A0A9P9KQY5_FUSRE</name>
<feature type="compositionally biased region" description="Polar residues" evidence="1">
    <location>
        <begin position="505"/>
        <end position="539"/>
    </location>
</feature>
<evidence type="ECO:0000313" key="2">
    <source>
        <dbReference type="EMBL" id="KAH7266882.1"/>
    </source>
</evidence>
<protein>
    <recommendedName>
        <fullName evidence="4">Telomeric single stranded DNA binding POT1/Cdc13 domain-containing protein</fullName>
    </recommendedName>
</protein>
<feature type="compositionally biased region" description="Basic and acidic residues" evidence="1">
    <location>
        <begin position="737"/>
        <end position="754"/>
    </location>
</feature>
<evidence type="ECO:0008006" key="4">
    <source>
        <dbReference type="Google" id="ProtNLM"/>
    </source>
</evidence>
<dbReference type="GeneID" id="70221491"/>
<feature type="compositionally biased region" description="Acidic residues" evidence="1">
    <location>
        <begin position="602"/>
        <end position="626"/>
    </location>
</feature>
<feature type="compositionally biased region" description="Acidic residues" evidence="1">
    <location>
        <begin position="687"/>
        <end position="706"/>
    </location>
</feature>
<feature type="compositionally biased region" description="Polar residues" evidence="1">
    <location>
        <begin position="968"/>
        <end position="1000"/>
    </location>
</feature>
<reference evidence="2" key="1">
    <citation type="journal article" date="2021" name="Nat. Commun.">
        <title>Genetic determinants of endophytism in the Arabidopsis root mycobiome.</title>
        <authorList>
            <person name="Mesny F."/>
            <person name="Miyauchi S."/>
            <person name="Thiergart T."/>
            <person name="Pickel B."/>
            <person name="Atanasova L."/>
            <person name="Karlsson M."/>
            <person name="Huettel B."/>
            <person name="Barry K.W."/>
            <person name="Haridas S."/>
            <person name="Chen C."/>
            <person name="Bauer D."/>
            <person name="Andreopoulos W."/>
            <person name="Pangilinan J."/>
            <person name="LaButti K."/>
            <person name="Riley R."/>
            <person name="Lipzen A."/>
            <person name="Clum A."/>
            <person name="Drula E."/>
            <person name="Henrissat B."/>
            <person name="Kohler A."/>
            <person name="Grigoriev I.V."/>
            <person name="Martin F.M."/>
            <person name="Hacquard S."/>
        </authorList>
    </citation>
    <scope>NUCLEOTIDE SEQUENCE</scope>
    <source>
        <strain evidence="2">MPI-CAGE-AT-0023</strain>
    </source>
</reference>
<feature type="compositionally biased region" description="Polar residues" evidence="1">
    <location>
        <begin position="1297"/>
        <end position="1307"/>
    </location>
</feature>
<feature type="compositionally biased region" description="Low complexity" evidence="1">
    <location>
        <begin position="1219"/>
        <end position="1229"/>
    </location>
</feature>
<comment type="caution">
    <text evidence="2">The sequence shown here is derived from an EMBL/GenBank/DDBJ whole genome shotgun (WGS) entry which is preliminary data.</text>
</comment>
<feature type="compositionally biased region" description="Basic and acidic residues" evidence="1">
    <location>
        <begin position="1001"/>
        <end position="1014"/>
    </location>
</feature>
<feature type="compositionally biased region" description="Polar residues" evidence="1">
    <location>
        <begin position="949"/>
        <end position="960"/>
    </location>
</feature>
<sequence length="1357" mass="147515">MNNSQPTTSLLDQGEPISIAQLSPDVPGQDARVIIGTVTITWPFSILNKSIAFLLAERDFRLRRENGQVRIRFHGAAAKAIADASLGAGDEVRVSLQGVKWEKNETQTQVAGSTLAWQLEFTNRLVLGIRRPGEERDTLLTIDAPDAETGTTTTNGQIDKTDQIDTLTSAPEEAATPTPSSPEVTLPVKRTASSTLGPLEFASPAFLKRARVSYGALFEGDIEMFDDDDDVGRTKSKKRTRFSLPANSWRYTSRSPSPEPENDREEEDKEESYMRSVSQRNGDTEDTTTNTTPRPRMVDQGSQTVYVDFTPMASVQVLAESRPAFGLTQTTPTPFARTRLFERDDSLVNQSLQLAGDSTTPQGMPPRTDEYLLGHTPSNVNTDMPFSFTPQTVLFPQAPGYFSEENAQDIVTDSPGLLPRAMNYPAEFLETENPPQNVVEALAGLASHEPQSSGLPQIPLGAEPAFHPAFTATSQPPQTAWAIGLSPGPRSAAASSDAENPVEILSSSPFREQGSRGSSNDRQLSPSRENTDMNTTANVSPEPALEEPASEAEYYRDGGDEPGDDYDLRKYSRTHDDDDDMETSEEEPDPNTNDPDIQIMNPDEDDADGDEDVVNQEEYLDDEYPDTYEQRSDVEGEEYEGSEGDAEGEYDSDEYYYDDEDGREEDVDTRPSAPLASREPVIIDLLSDSEDEEAPEPEPEAAMDAEVENKDDKPVLGIEEAKTSPASKIEGDFQVPEADKIMAEEENQHLSRFDTDEEPLSSTKEGKEQATEAGIVDSNQMGPMNEGQVPTSDSEGSIKHEAEVAEAAICATRIGDDNEITDKAKSPVTSSAPREFPSAEVLQCHDYEAGKKSNPVEAEAEACDIDMRNAPPLLGEAKGHEAKDITPGQSAETNPLDETAVEPEATVEAMDIDEPPHRPTPTMEILEANVGISGQVYTATTEAPYEALTDSQEPSPQPQETIHDDARSSNVPKTGTLSGESQAMTFENQENIESQISQGPEHSESHENMSDRLSEVATKPASQMVNALDQADNGEVEKASDEAQPENGGQISPPPTQDPEVQTLLEDSIKVSHDRAVEHLPTPGGTQQVIEVETVGTLSVITHANQMTEEEEEEGPEDQIMAEILQQSPVQPETRLSTDPALSTVTSQTKSPHHTGPADRPLIGSPQDAEAASEIIVAKSLRPRRHKPTKSSDGNGHDDPSLAFITTTPTLKTTDRGSKPSSPAASSSKTRSKTHRDDPSIQLAGGSVQADTKNKGKRKVTDDESIHSVDNNSPGSQRVLRPRNDHGDPSILLAKGSSPSTRQTRSQKTPDPKRETPRRETRSVSRSFHRQEESPNLSFASLKSPSIAGSTATVLCV</sequence>
<feature type="compositionally biased region" description="Acidic residues" evidence="1">
    <location>
        <begin position="577"/>
        <end position="589"/>
    </location>
</feature>
<feature type="compositionally biased region" description="Acidic residues" evidence="1">
    <location>
        <begin position="1108"/>
        <end position="1117"/>
    </location>
</feature>
<dbReference type="Proteomes" id="UP000720189">
    <property type="component" value="Unassembled WGS sequence"/>
</dbReference>
<feature type="compositionally biased region" description="Polar residues" evidence="1">
    <location>
        <begin position="1125"/>
        <end position="1150"/>
    </location>
</feature>
<dbReference type="RefSeq" id="XP_046054701.1">
    <property type="nucleotide sequence ID" value="XM_046191537.1"/>
</dbReference>
<feature type="region of interest" description="Disordered" evidence="1">
    <location>
        <begin position="248"/>
        <end position="298"/>
    </location>
</feature>
<accession>A0A9P9KQY5</accession>
<feature type="compositionally biased region" description="Polar residues" evidence="1">
    <location>
        <begin position="777"/>
        <end position="795"/>
    </location>
</feature>
<keyword evidence="3" id="KW-1185">Reference proteome</keyword>
<evidence type="ECO:0000313" key="3">
    <source>
        <dbReference type="Proteomes" id="UP000720189"/>
    </source>
</evidence>
<feature type="compositionally biased region" description="Basic and acidic residues" evidence="1">
    <location>
        <begin position="566"/>
        <end position="576"/>
    </location>
</feature>
<feature type="region of interest" description="Disordered" evidence="1">
    <location>
        <begin position="937"/>
        <end position="1065"/>
    </location>
</feature>
<evidence type="ECO:0000256" key="1">
    <source>
        <dbReference type="SAM" id="MobiDB-lite"/>
    </source>
</evidence>
<dbReference type="OrthoDB" id="5363079at2759"/>
<feature type="compositionally biased region" description="Basic and acidic residues" evidence="1">
    <location>
        <begin position="707"/>
        <end position="722"/>
    </location>
</feature>